<proteinExistence type="predicted"/>
<sequence length="90" mass="10667">MSVLGEKYPMNMLKVIEVGTRSEMLLILLKHSVTEFPPSLFLLWFLYEHVQCTCQIFALSKGLRDLHRMKFFLSRINPHVKILKLFSWLN</sequence>
<organism evidence="1">
    <name type="scientific">Arundo donax</name>
    <name type="common">Giant reed</name>
    <name type="synonym">Donax arundinaceus</name>
    <dbReference type="NCBI Taxonomy" id="35708"/>
    <lineage>
        <taxon>Eukaryota</taxon>
        <taxon>Viridiplantae</taxon>
        <taxon>Streptophyta</taxon>
        <taxon>Embryophyta</taxon>
        <taxon>Tracheophyta</taxon>
        <taxon>Spermatophyta</taxon>
        <taxon>Magnoliopsida</taxon>
        <taxon>Liliopsida</taxon>
        <taxon>Poales</taxon>
        <taxon>Poaceae</taxon>
        <taxon>PACMAD clade</taxon>
        <taxon>Arundinoideae</taxon>
        <taxon>Arundineae</taxon>
        <taxon>Arundo</taxon>
    </lineage>
</organism>
<accession>A0A0A8Y452</accession>
<evidence type="ECO:0000313" key="1">
    <source>
        <dbReference type="EMBL" id="JAD20639.1"/>
    </source>
</evidence>
<protein>
    <submittedName>
        <fullName evidence="1">Uncharacterized protein</fullName>
    </submittedName>
</protein>
<dbReference type="AlphaFoldDB" id="A0A0A8Y452"/>
<dbReference type="EMBL" id="GBRH01277256">
    <property type="protein sequence ID" value="JAD20639.1"/>
    <property type="molecule type" value="Transcribed_RNA"/>
</dbReference>
<reference evidence="1" key="2">
    <citation type="journal article" date="2015" name="Data Brief">
        <title>Shoot transcriptome of the giant reed, Arundo donax.</title>
        <authorList>
            <person name="Barrero R.A."/>
            <person name="Guerrero F.D."/>
            <person name="Moolhuijzen P."/>
            <person name="Goolsby J.A."/>
            <person name="Tidwell J."/>
            <person name="Bellgard S.E."/>
            <person name="Bellgard M.I."/>
        </authorList>
    </citation>
    <scope>NUCLEOTIDE SEQUENCE</scope>
    <source>
        <tissue evidence="1">Shoot tissue taken approximately 20 cm above the soil surface</tissue>
    </source>
</reference>
<reference evidence="1" key="1">
    <citation type="submission" date="2014-09" db="EMBL/GenBank/DDBJ databases">
        <authorList>
            <person name="Magalhaes I.L.F."/>
            <person name="Oliveira U."/>
            <person name="Santos F.R."/>
            <person name="Vidigal T.H.D.A."/>
            <person name="Brescovit A.D."/>
            <person name="Santos A.J."/>
        </authorList>
    </citation>
    <scope>NUCLEOTIDE SEQUENCE</scope>
    <source>
        <tissue evidence="1">Shoot tissue taken approximately 20 cm above the soil surface</tissue>
    </source>
</reference>
<name>A0A0A8Y452_ARUDO</name>